<dbReference type="GO" id="GO:0006635">
    <property type="term" value="P:fatty acid beta-oxidation"/>
    <property type="evidence" value="ECO:0007669"/>
    <property type="project" value="TreeGrafter"/>
</dbReference>
<dbReference type="GO" id="GO:0005829">
    <property type="term" value="C:cytosol"/>
    <property type="evidence" value="ECO:0007669"/>
    <property type="project" value="TreeGrafter"/>
</dbReference>
<accession>A0A1Y1MH44</accession>
<proteinExistence type="predicted"/>
<dbReference type="PANTHER" id="PTHR11941">
    <property type="entry name" value="ENOYL-COA HYDRATASE-RELATED"/>
    <property type="match status" value="1"/>
</dbReference>
<dbReference type="InterPro" id="IPR001753">
    <property type="entry name" value="Enoyl-CoA_hydra/iso"/>
</dbReference>
<dbReference type="InterPro" id="IPR029045">
    <property type="entry name" value="ClpP/crotonase-like_dom_sf"/>
</dbReference>
<dbReference type="Pfam" id="PF00378">
    <property type="entry name" value="ECH_1"/>
    <property type="match status" value="1"/>
</dbReference>
<dbReference type="GO" id="GO:0016829">
    <property type="term" value="F:lyase activity"/>
    <property type="evidence" value="ECO:0007669"/>
    <property type="project" value="UniProtKB-KW"/>
</dbReference>
<evidence type="ECO:0008006" key="3">
    <source>
        <dbReference type="Google" id="ProtNLM"/>
    </source>
</evidence>
<keyword evidence="1" id="KW-0456">Lyase</keyword>
<dbReference type="PANTHER" id="PTHR11941:SF27">
    <property type="entry name" value="ETHYLMALONYL-COA DECARBOXYLASE"/>
    <property type="match status" value="1"/>
</dbReference>
<evidence type="ECO:0000313" key="2">
    <source>
        <dbReference type="EMBL" id="JAV84298.1"/>
    </source>
</evidence>
<protein>
    <recommendedName>
        <fullName evidence="3">Enoyl-CoA hydratase</fullName>
    </recommendedName>
</protein>
<dbReference type="EMBL" id="GEZM01033271">
    <property type="protein sequence ID" value="JAV84298.1"/>
    <property type="molecule type" value="Transcribed_RNA"/>
</dbReference>
<dbReference type="AlphaFoldDB" id="A0A1Y1MH44"/>
<dbReference type="SUPFAM" id="SSF52096">
    <property type="entry name" value="ClpP/crotonase"/>
    <property type="match status" value="1"/>
</dbReference>
<name>A0A1Y1MH44_PHOPY</name>
<evidence type="ECO:0000256" key="1">
    <source>
        <dbReference type="ARBA" id="ARBA00023239"/>
    </source>
</evidence>
<reference evidence="2" key="1">
    <citation type="journal article" date="2016" name="Sci. Rep.">
        <title>Molecular characterization of firefly nuptial gifts: a multi-omics approach sheds light on postcopulatory sexual selection.</title>
        <authorList>
            <person name="Al-Wathiqui N."/>
            <person name="Fallon T.R."/>
            <person name="South A."/>
            <person name="Weng J.K."/>
            <person name="Lewis S.M."/>
        </authorList>
    </citation>
    <scope>NUCLEOTIDE SEQUENCE</scope>
</reference>
<sequence length="116" mass="12730">MMVEFRDRVEELENWHEGKGVILRGNGCNFCSGADLKFAKASTARDGLEMSEWMRDALVRLQRLPLVSVCLVHGPCFGGGAELAVFCDYLIAADDVRFGFVQGKMGIVTAWGAGTR</sequence>
<organism evidence="2">
    <name type="scientific">Photinus pyralis</name>
    <name type="common">Common eastern firefly</name>
    <name type="synonym">Lampyris pyralis</name>
    <dbReference type="NCBI Taxonomy" id="7054"/>
    <lineage>
        <taxon>Eukaryota</taxon>
        <taxon>Metazoa</taxon>
        <taxon>Ecdysozoa</taxon>
        <taxon>Arthropoda</taxon>
        <taxon>Hexapoda</taxon>
        <taxon>Insecta</taxon>
        <taxon>Pterygota</taxon>
        <taxon>Neoptera</taxon>
        <taxon>Endopterygota</taxon>
        <taxon>Coleoptera</taxon>
        <taxon>Polyphaga</taxon>
        <taxon>Elateriformia</taxon>
        <taxon>Elateroidea</taxon>
        <taxon>Lampyridae</taxon>
        <taxon>Lampyrinae</taxon>
        <taxon>Photinus</taxon>
    </lineage>
</organism>
<dbReference type="CDD" id="cd06558">
    <property type="entry name" value="crotonase-like"/>
    <property type="match status" value="1"/>
</dbReference>
<dbReference type="Gene3D" id="3.90.226.10">
    <property type="entry name" value="2-enoyl-CoA Hydratase, Chain A, domain 1"/>
    <property type="match status" value="1"/>
</dbReference>